<dbReference type="PANTHER" id="PTHR11985">
    <property type="entry name" value="GLYCEROL-3-PHOSPHATE DEHYDROGENASE"/>
    <property type="match status" value="1"/>
</dbReference>
<evidence type="ECO:0000313" key="8">
    <source>
        <dbReference type="EMBL" id="PVZ70272.1"/>
    </source>
</evidence>
<dbReference type="OrthoDB" id="9766796at2"/>
<proteinExistence type="inferred from homology"/>
<evidence type="ECO:0000256" key="1">
    <source>
        <dbReference type="ARBA" id="ARBA00001974"/>
    </source>
</evidence>
<evidence type="ECO:0000256" key="4">
    <source>
        <dbReference type="ARBA" id="ARBA00022827"/>
    </source>
</evidence>
<sequence length="508" mass="57528">MSRVDEVYDLFVVGGGINGIGIANDASGRGLKVGLCESHDLAGATSSASSKLIHGGLRYLEHYEFRLVKEALSEREVLLKKLPHIAQAMRFRLPHRPHLRPAWMIRIGLWMYDNLGKRVTLPGSKSIQFSSSDPLKPEMKKGFEYSDAWVDDARLVILNACQARENGATILTRTKAVKAVRNNDLWQVELENTLTGEFYSIKAKALVNAAGPWVGKFFDQALTLKAPRKIRMIRGSHIIVNRLHEGDQAYILQNEDRRIVFVIPWLDQFSLIGTTDVEELGDVRKTHCSEDEAQYLCDVVNKHFTQQIASTDILDSFAGVRPLCEDESDDPQAITRDYTMELDAENNQSPLLSVFGGKLTTYRKLSEAAVNRLKPFFSEMTGNWTAENPLPGGDFSDGIDGIKRRLIKDYPFLVAAGGDAFVKRLVRQYGSLCWKVLGNAKSIKDLGRHFGASLYQLELDYLIDQEWAIELEDVIWRRTRLKMNLSQQQQTELNDWLRNRLIEQQAVK</sequence>
<evidence type="ECO:0000256" key="2">
    <source>
        <dbReference type="ARBA" id="ARBA00007330"/>
    </source>
</evidence>
<name>A0A2V1H1G7_9GAMM</name>
<evidence type="ECO:0000259" key="7">
    <source>
        <dbReference type="Pfam" id="PF16901"/>
    </source>
</evidence>
<dbReference type="Pfam" id="PF16901">
    <property type="entry name" value="DAO_C"/>
    <property type="match status" value="1"/>
</dbReference>
<dbReference type="Proteomes" id="UP000244906">
    <property type="component" value="Unassembled WGS sequence"/>
</dbReference>
<dbReference type="NCBIfam" id="NF008899">
    <property type="entry name" value="PRK12266.1"/>
    <property type="match status" value="1"/>
</dbReference>
<dbReference type="InterPro" id="IPR036188">
    <property type="entry name" value="FAD/NAD-bd_sf"/>
</dbReference>
<protein>
    <submittedName>
        <fullName evidence="8">Glycerol-3-phosphate dehydrogenase</fullName>
    </submittedName>
</protein>
<dbReference type="AlphaFoldDB" id="A0A2V1H1G7"/>
<dbReference type="SUPFAM" id="SSF51905">
    <property type="entry name" value="FAD/NAD(P)-binding domain"/>
    <property type="match status" value="1"/>
</dbReference>
<organism evidence="8 9">
    <name type="scientific">Pelagibaculum spongiae</name>
    <dbReference type="NCBI Taxonomy" id="2080658"/>
    <lineage>
        <taxon>Bacteria</taxon>
        <taxon>Pseudomonadati</taxon>
        <taxon>Pseudomonadota</taxon>
        <taxon>Gammaproteobacteria</taxon>
        <taxon>Oceanospirillales</taxon>
        <taxon>Pelagibaculum</taxon>
    </lineage>
</organism>
<dbReference type="Gene3D" id="3.30.9.10">
    <property type="entry name" value="D-Amino Acid Oxidase, subunit A, domain 2"/>
    <property type="match status" value="1"/>
</dbReference>
<dbReference type="Gene3D" id="3.50.50.60">
    <property type="entry name" value="FAD/NAD(P)-binding domain"/>
    <property type="match status" value="1"/>
</dbReference>
<dbReference type="PANTHER" id="PTHR11985:SF15">
    <property type="entry name" value="GLYCEROL-3-PHOSPHATE DEHYDROGENASE, MITOCHONDRIAL"/>
    <property type="match status" value="1"/>
</dbReference>
<evidence type="ECO:0000256" key="5">
    <source>
        <dbReference type="ARBA" id="ARBA00023002"/>
    </source>
</evidence>
<dbReference type="RefSeq" id="WP_116686345.1">
    <property type="nucleotide sequence ID" value="NZ_CAWNYD010000002.1"/>
</dbReference>
<keyword evidence="9" id="KW-1185">Reference proteome</keyword>
<comment type="cofactor">
    <cofactor evidence="1">
        <name>FAD</name>
        <dbReference type="ChEBI" id="CHEBI:57692"/>
    </cofactor>
</comment>
<dbReference type="InterPro" id="IPR006076">
    <property type="entry name" value="FAD-dep_OxRdtase"/>
</dbReference>
<dbReference type="Gene3D" id="1.10.8.870">
    <property type="entry name" value="Alpha-glycerophosphate oxidase, cap domain"/>
    <property type="match status" value="1"/>
</dbReference>
<accession>A0A2V1H1G7</accession>
<gene>
    <name evidence="8" type="ORF">DC094_06650</name>
</gene>
<dbReference type="NCBIfam" id="NF009906">
    <property type="entry name" value="PRK13369.1"/>
    <property type="match status" value="1"/>
</dbReference>
<dbReference type="InterPro" id="IPR038299">
    <property type="entry name" value="DAO_C_sf"/>
</dbReference>
<evidence type="ECO:0000256" key="3">
    <source>
        <dbReference type="ARBA" id="ARBA00022630"/>
    </source>
</evidence>
<dbReference type="Gene3D" id="6.10.250.1890">
    <property type="match status" value="1"/>
</dbReference>
<dbReference type="EMBL" id="QDDL01000002">
    <property type="protein sequence ID" value="PVZ70272.1"/>
    <property type="molecule type" value="Genomic_DNA"/>
</dbReference>
<keyword evidence="4" id="KW-0274">FAD</keyword>
<dbReference type="InterPro" id="IPR031656">
    <property type="entry name" value="DAO_C"/>
</dbReference>
<dbReference type="Pfam" id="PF01266">
    <property type="entry name" value="DAO"/>
    <property type="match status" value="1"/>
</dbReference>
<evidence type="ECO:0000313" key="9">
    <source>
        <dbReference type="Proteomes" id="UP000244906"/>
    </source>
</evidence>
<comment type="similarity">
    <text evidence="2">Belongs to the FAD-dependent glycerol-3-phosphate dehydrogenase family.</text>
</comment>
<dbReference type="GO" id="GO:0046168">
    <property type="term" value="P:glycerol-3-phosphate catabolic process"/>
    <property type="evidence" value="ECO:0007669"/>
    <property type="project" value="TreeGrafter"/>
</dbReference>
<dbReference type="GO" id="GO:0004368">
    <property type="term" value="F:glycerol-3-phosphate dehydrogenase (quinone) activity"/>
    <property type="evidence" value="ECO:0007669"/>
    <property type="project" value="InterPro"/>
</dbReference>
<keyword evidence="5" id="KW-0560">Oxidoreductase</keyword>
<keyword evidence="3" id="KW-0285">Flavoprotein</keyword>
<feature type="domain" description="Alpha-glycerophosphate oxidase C-terminal" evidence="7">
    <location>
        <begin position="385"/>
        <end position="488"/>
    </location>
</feature>
<dbReference type="PRINTS" id="PR01001">
    <property type="entry name" value="FADG3PDH"/>
</dbReference>
<reference evidence="8 9" key="1">
    <citation type="submission" date="2018-04" db="EMBL/GenBank/DDBJ databases">
        <title>Thalassorhabdus spongiae gen. nov., sp. nov., isolated from a marine sponge in South-West Iceland.</title>
        <authorList>
            <person name="Knobloch S."/>
            <person name="Daussin A."/>
            <person name="Johannsson R."/>
            <person name="Marteinsson V.T."/>
        </authorList>
    </citation>
    <scope>NUCLEOTIDE SEQUENCE [LARGE SCALE GENOMIC DNA]</scope>
    <source>
        <strain evidence="8 9">Hp12</strain>
    </source>
</reference>
<feature type="domain" description="FAD dependent oxidoreductase" evidence="6">
    <location>
        <begin position="9"/>
        <end position="330"/>
    </location>
</feature>
<comment type="caution">
    <text evidence="8">The sequence shown here is derived from an EMBL/GenBank/DDBJ whole genome shotgun (WGS) entry which is preliminary data.</text>
</comment>
<dbReference type="InterPro" id="IPR000447">
    <property type="entry name" value="G3P_DH_FAD-dep"/>
</dbReference>
<evidence type="ECO:0000259" key="6">
    <source>
        <dbReference type="Pfam" id="PF01266"/>
    </source>
</evidence>